<keyword evidence="4" id="KW-1185">Reference proteome</keyword>
<dbReference type="EMBL" id="RWGY01000004">
    <property type="protein sequence ID" value="TVU46342.1"/>
    <property type="molecule type" value="Genomic_DNA"/>
</dbReference>
<dbReference type="SUPFAM" id="SSF55658">
    <property type="entry name" value="L9 N-domain-like"/>
    <property type="match status" value="1"/>
</dbReference>
<dbReference type="AlphaFoldDB" id="A0A5J9WC94"/>
<gene>
    <name evidence="3" type="ORF">EJB05_05868</name>
</gene>
<name>A0A5J9WC94_9POAL</name>
<feature type="domain" description="Ribonuclease H1 N-terminal" evidence="2">
    <location>
        <begin position="156"/>
        <end position="197"/>
    </location>
</feature>
<proteinExistence type="predicted"/>
<evidence type="ECO:0000259" key="2">
    <source>
        <dbReference type="Pfam" id="PF01693"/>
    </source>
</evidence>
<feature type="region of interest" description="Disordered" evidence="1">
    <location>
        <begin position="1"/>
        <end position="50"/>
    </location>
</feature>
<organism evidence="3 4">
    <name type="scientific">Eragrostis curvula</name>
    <name type="common">weeping love grass</name>
    <dbReference type="NCBI Taxonomy" id="38414"/>
    <lineage>
        <taxon>Eukaryota</taxon>
        <taxon>Viridiplantae</taxon>
        <taxon>Streptophyta</taxon>
        <taxon>Embryophyta</taxon>
        <taxon>Tracheophyta</taxon>
        <taxon>Spermatophyta</taxon>
        <taxon>Magnoliopsida</taxon>
        <taxon>Liliopsida</taxon>
        <taxon>Poales</taxon>
        <taxon>Poaceae</taxon>
        <taxon>PACMAD clade</taxon>
        <taxon>Chloridoideae</taxon>
        <taxon>Eragrostideae</taxon>
        <taxon>Eragrostidinae</taxon>
        <taxon>Eragrostis</taxon>
    </lineage>
</organism>
<feature type="compositionally biased region" description="Basic and acidic residues" evidence="1">
    <location>
        <begin position="25"/>
        <end position="36"/>
    </location>
</feature>
<reference evidence="3 4" key="1">
    <citation type="journal article" date="2019" name="Sci. Rep.">
        <title>A high-quality genome of Eragrostis curvula grass provides insights into Poaceae evolution and supports new strategies to enhance forage quality.</title>
        <authorList>
            <person name="Carballo J."/>
            <person name="Santos B.A.C.M."/>
            <person name="Zappacosta D."/>
            <person name="Garbus I."/>
            <person name="Selva J.P."/>
            <person name="Gallo C.A."/>
            <person name="Diaz A."/>
            <person name="Albertini E."/>
            <person name="Caccamo M."/>
            <person name="Echenique V."/>
        </authorList>
    </citation>
    <scope>NUCLEOTIDE SEQUENCE [LARGE SCALE GENOMIC DNA]</scope>
    <source>
        <strain evidence="4">cv. Victoria</strain>
        <tissue evidence="3">Leaf</tissue>
    </source>
</reference>
<comment type="caution">
    <text evidence="3">The sequence shown here is derived from an EMBL/GenBank/DDBJ whole genome shotgun (WGS) entry which is preliminary data.</text>
</comment>
<evidence type="ECO:0000313" key="3">
    <source>
        <dbReference type="EMBL" id="TVU46342.1"/>
    </source>
</evidence>
<dbReference type="InterPro" id="IPR037056">
    <property type="entry name" value="RNase_H1_N_sf"/>
</dbReference>
<dbReference type="Gramene" id="TVU46342">
    <property type="protein sequence ID" value="TVU46342"/>
    <property type="gene ID" value="EJB05_05868"/>
</dbReference>
<evidence type="ECO:0000256" key="1">
    <source>
        <dbReference type="SAM" id="MobiDB-lite"/>
    </source>
</evidence>
<evidence type="ECO:0000313" key="4">
    <source>
        <dbReference type="Proteomes" id="UP000324897"/>
    </source>
</evidence>
<protein>
    <recommendedName>
        <fullName evidence="2">Ribonuclease H1 N-terminal domain-containing protein</fullName>
    </recommendedName>
</protein>
<accession>A0A5J9WC94</accession>
<dbReference type="Proteomes" id="UP000324897">
    <property type="component" value="Chromosome 5"/>
</dbReference>
<dbReference type="InterPro" id="IPR011320">
    <property type="entry name" value="RNase_H1_N"/>
</dbReference>
<dbReference type="OrthoDB" id="1216317at2759"/>
<sequence length="240" mass="27184">MRREELAHPRVHFRLPRAGSGGKGKRPERPRVTADKRRPRPLTSPPASISHRTRLLSHLPRLLHLARRVAIAVHLVPAVAEPGSSAEEEADGEPDREAKLDLVMYLILHHAVDLTVHLAFHVAVHLAVRERELLRDTIYSSVEEQMSMFLHDMVHYYVVFAGRKPGSYDSWPQCYQQVNGFSGACYRRYANHQEAVQAFVSYPMQPVNPVPGSRLKSVVMVVQAIIIVMLDVKCLAHFVK</sequence>
<dbReference type="InterPro" id="IPR009027">
    <property type="entry name" value="Ribosomal_bL9/RNase_H1_N"/>
</dbReference>
<feature type="non-terminal residue" evidence="3">
    <location>
        <position position="1"/>
    </location>
</feature>
<dbReference type="Gene3D" id="3.40.970.10">
    <property type="entry name" value="Ribonuclease H1, N-terminal domain"/>
    <property type="match status" value="1"/>
</dbReference>
<dbReference type="Pfam" id="PF01693">
    <property type="entry name" value="Cauli_VI"/>
    <property type="match status" value="1"/>
</dbReference>